<dbReference type="InterPro" id="IPR050988">
    <property type="entry name" value="Mannitol_DH/Oxidoreductase"/>
</dbReference>
<dbReference type="Gene3D" id="1.10.1040.10">
    <property type="entry name" value="N-(1-d-carboxylethyl)-l-norvaline Dehydrogenase, domain 2"/>
    <property type="match status" value="1"/>
</dbReference>
<protein>
    <submittedName>
        <fullName evidence="4">Mannitol dehydrogenase</fullName>
    </submittedName>
</protein>
<dbReference type="AlphaFoldDB" id="A0A158G7I6"/>
<dbReference type="SUPFAM" id="SSF48179">
    <property type="entry name" value="6-phosphogluconate dehydrogenase C-terminal domain-like"/>
    <property type="match status" value="1"/>
</dbReference>
<dbReference type="InterPro" id="IPR036291">
    <property type="entry name" value="NAD(P)-bd_dom_sf"/>
</dbReference>
<feature type="domain" description="Mannitol dehydrogenase C-terminal" evidence="3">
    <location>
        <begin position="289"/>
        <end position="478"/>
    </location>
</feature>
<keyword evidence="1" id="KW-0560">Oxidoreductase</keyword>
<organism evidence="4 5">
    <name type="scientific">Caballeronia telluris</name>
    <dbReference type="NCBI Taxonomy" id="326475"/>
    <lineage>
        <taxon>Bacteria</taxon>
        <taxon>Pseudomonadati</taxon>
        <taxon>Pseudomonadota</taxon>
        <taxon>Betaproteobacteria</taxon>
        <taxon>Burkholderiales</taxon>
        <taxon>Burkholderiaceae</taxon>
        <taxon>Caballeronia</taxon>
    </lineage>
</organism>
<dbReference type="Pfam" id="PF08125">
    <property type="entry name" value="Mannitol_dh_C"/>
    <property type="match status" value="1"/>
</dbReference>
<dbReference type="InterPro" id="IPR013118">
    <property type="entry name" value="Mannitol_DH_C"/>
</dbReference>
<evidence type="ECO:0000259" key="3">
    <source>
        <dbReference type="Pfam" id="PF08125"/>
    </source>
</evidence>
<accession>A0A158G7I6</accession>
<dbReference type="Proteomes" id="UP000054717">
    <property type="component" value="Unassembled WGS sequence"/>
</dbReference>
<dbReference type="RefSeq" id="WP_087629770.1">
    <property type="nucleotide sequence ID" value="NZ_FCNZ02000005.1"/>
</dbReference>
<dbReference type="PANTHER" id="PTHR43362:SF1">
    <property type="entry name" value="MANNITOL DEHYDROGENASE 2-RELATED"/>
    <property type="match status" value="1"/>
</dbReference>
<sequence>MRLSNAALAALAARTAGEVIVPDYDRASLAPGIVHLGLGAFHRAHQAVYTEHTLRAGDHRWGIVGVSLRRADTSKALTPQDHLYAVDVRDGATDSFQVIGALITSLVAPQSPTAVLDAMSDPRCHIVSLTITEKGYCRNPASGALQFDHPDIAHDLREAAAPRSAIGFVVRALALRRAAGLGPFTVLSCDNLPSNGDTMRALTLAFARKADPLLADWIELEGAFPSTMVDRIVPLTTDADRMRVAKQLGADDAWPVMTEPFSQWVIEDRFAGPRPAWERAGATLVGDARPYEQAKLRMLNGAHSALAYLGSLIGYDTVDQAIGAPAVLNFVERMLRDEVEPTLSRPALAAYRAELFARFRNTALDHRLQQIATDGSQKLPQRWLESVRANLTSGKPTEHLAFALAGWIAYLSGQDETGRTYAIADPLAGTLTEAVRSTLHADAVDAVQTLFEIESIFGCDLRAQPCFVAHVARHLSAIRAQGVVKAMDACTASGHARSRTGRRVLPSSSPK</sequence>
<dbReference type="Gene3D" id="3.40.50.720">
    <property type="entry name" value="NAD(P)-binding Rossmann-like Domain"/>
    <property type="match status" value="1"/>
</dbReference>
<dbReference type="InterPro" id="IPR013131">
    <property type="entry name" value="Mannitol_DH_N"/>
</dbReference>
<dbReference type="STRING" id="326475.AWB66_01618"/>
<dbReference type="InterPro" id="IPR000669">
    <property type="entry name" value="Mannitol_DH"/>
</dbReference>
<evidence type="ECO:0000313" key="4">
    <source>
        <dbReference type="EMBL" id="SAL27823.1"/>
    </source>
</evidence>
<reference evidence="4" key="1">
    <citation type="submission" date="2016-01" db="EMBL/GenBank/DDBJ databases">
        <authorList>
            <person name="Peeters Charlotte."/>
        </authorList>
    </citation>
    <scope>NUCLEOTIDE SEQUENCE</scope>
    <source>
        <strain evidence="4">LMG 22936</strain>
    </source>
</reference>
<comment type="caution">
    <text evidence="4">The sequence shown here is derived from an EMBL/GenBank/DDBJ whole genome shotgun (WGS) entry which is preliminary data.</text>
</comment>
<dbReference type="Pfam" id="PF01232">
    <property type="entry name" value="Mannitol_dh"/>
    <property type="match status" value="1"/>
</dbReference>
<keyword evidence="5" id="KW-1185">Reference proteome</keyword>
<dbReference type="PANTHER" id="PTHR43362">
    <property type="entry name" value="MANNITOL DEHYDROGENASE DSF1-RELATED"/>
    <property type="match status" value="1"/>
</dbReference>
<proteinExistence type="predicted"/>
<dbReference type="SUPFAM" id="SSF51735">
    <property type="entry name" value="NAD(P)-binding Rossmann-fold domains"/>
    <property type="match status" value="1"/>
</dbReference>
<dbReference type="GO" id="GO:0016616">
    <property type="term" value="F:oxidoreductase activity, acting on the CH-OH group of donors, NAD or NADP as acceptor"/>
    <property type="evidence" value="ECO:0007669"/>
    <property type="project" value="TreeGrafter"/>
</dbReference>
<evidence type="ECO:0000313" key="5">
    <source>
        <dbReference type="Proteomes" id="UP000054717"/>
    </source>
</evidence>
<name>A0A158G7I6_9BURK</name>
<dbReference type="PRINTS" id="PR00084">
    <property type="entry name" value="MTLDHDRGNASE"/>
</dbReference>
<dbReference type="InterPro" id="IPR008927">
    <property type="entry name" value="6-PGluconate_DH-like_C_sf"/>
</dbReference>
<gene>
    <name evidence="4" type="ORF">AWB66_01618</name>
</gene>
<evidence type="ECO:0000259" key="2">
    <source>
        <dbReference type="Pfam" id="PF01232"/>
    </source>
</evidence>
<dbReference type="InterPro" id="IPR013328">
    <property type="entry name" value="6PGD_dom2"/>
</dbReference>
<evidence type="ECO:0000256" key="1">
    <source>
        <dbReference type="ARBA" id="ARBA00023002"/>
    </source>
</evidence>
<feature type="domain" description="Mannitol dehydrogenase N-terminal" evidence="2">
    <location>
        <begin position="32"/>
        <end position="278"/>
    </location>
</feature>
<dbReference type="EMBL" id="FCNZ02000005">
    <property type="protein sequence ID" value="SAL27823.1"/>
    <property type="molecule type" value="Genomic_DNA"/>
</dbReference>